<feature type="compositionally biased region" description="Basic residues" evidence="1">
    <location>
        <begin position="317"/>
        <end position="331"/>
    </location>
</feature>
<dbReference type="Gene3D" id="3.40.50.300">
    <property type="entry name" value="P-loop containing nucleotide triphosphate hydrolases"/>
    <property type="match status" value="1"/>
</dbReference>
<sequence length="331" mass="39403">MELEKFDMQKMKTDAIVLLIGKRRTGKSVLTTDILYNHRHKFPICIVMSGTEESNEHYKEMIPEWFIYSDFDSKAIQQILQRQKDVINSNKEKLSKILRRDTYEDMQNRRVFKILKHISKRYDISLKRLVKDYLPGVDKSRLKKPPNYSQSVLQQYCEDPSLFLLLDDCIYDENTLKKDIGLKYIYSNGRHLKLCFLVTSQSPMALSPFQRNNCDYVFVFKENIMENRKKLHKHYFGCFPSFKVFEAVFDQCTQNYECLVLDNTTSSTKLQDCVFWYKAELHDTFRTCAPEMWERPHLPEVEECRPLTPPPEEKKSYSRTKKKDMKVVKKS</sequence>
<evidence type="ECO:0000256" key="1">
    <source>
        <dbReference type="SAM" id="MobiDB-lite"/>
    </source>
</evidence>
<dbReference type="SUPFAM" id="SSF52540">
    <property type="entry name" value="P-loop containing nucleoside triphosphate hydrolases"/>
    <property type="match status" value="1"/>
</dbReference>
<protein>
    <submittedName>
        <fullName evidence="2">Uncharacterized protein</fullName>
    </submittedName>
</protein>
<organism evidence="2">
    <name type="scientific">viral metagenome</name>
    <dbReference type="NCBI Taxonomy" id="1070528"/>
    <lineage>
        <taxon>unclassified sequences</taxon>
        <taxon>metagenomes</taxon>
        <taxon>organismal metagenomes</taxon>
    </lineage>
</organism>
<feature type="region of interest" description="Disordered" evidence="1">
    <location>
        <begin position="304"/>
        <end position="331"/>
    </location>
</feature>
<evidence type="ECO:0000313" key="2">
    <source>
        <dbReference type="EMBL" id="QHT04845.1"/>
    </source>
</evidence>
<name>A0A6C0CMY7_9ZZZZ</name>
<dbReference type="AlphaFoldDB" id="A0A6C0CMY7"/>
<feature type="compositionally biased region" description="Basic and acidic residues" evidence="1">
    <location>
        <begin position="304"/>
        <end position="316"/>
    </location>
</feature>
<accession>A0A6C0CMY7</accession>
<proteinExistence type="predicted"/>
<dbReference type="InterPro" id="IPR027417">
    <property type="entry name" value="P-loop_NTPase"/>
</dbReference>
<reference evidence="2" key="1">
    <citation type="journal article" date="2020" name="Nature">
        <title>Giant virus diversity and host interactions through global metagenomics.</title>
        <authorList>
            <person name="Schulz F."/>
            <person name="Roux S."/>
            <person name="Paez-Espino D."/>
            <person name="Jungbluth S."/>
            <person name="Walsh D.A."/>
            <person name="Denef V.J."/>
            <person name="McMahon K.D."/>
            <person name="Konstantinidis K.T."/>
            <person name="Eloe-Fadrosh E.A."/>
            <person name="Kyrpides N.C."/>
            <person name="Woyke T."/>
        </authorList>
    </citation>
    <scope>NUCLEOTIDE SEQUENCE</scope>
    <source>
        <strain evidence="2">GVMAG-M-3300021343-4</strain>
    </source>
</reference>
<dbReference type="EMBL" id="MN739439">
    <property type="protein sequence ID" value="QHT04845.1"/>
    <property type="molecule type" value="Genomic_DNA"/>
</dbReference>